<evidence type="ECO:0000313" key="2">
    <source>
        <dbReference type="Proteomes" id="UP001321481"/>
    </source>
</evidence>
<protein>
    <submittedName>
        <fullName evidence="1">SatD family protein</fullName>
    </submittedName>
</protein>
<sequence>MSTVIIGDIIGSRELVDRARAQRLIDGAVAKVEADAPGAERVLTPTVGDEVQGVYPGLAEALSALTLLRLALPDEVDLRFGVGVGPIGVVPSAAGGIAEGPGWWAARRAIDTLHAKQVRALPRARTWVAAADGAMDPLAVELANAYVWSRDELISTMSERTRRLAYGRCLGSTQAELAAQEGITQSGVSQALTAAGAAAVVEAFKQLRSVV</sequence>
<accession>A0ABT6ZGF9</accession>
<proteinExistence type="predicted"/>
<name>A0ABT6ZGF9_9MICO</name>
<evidence type="ECO:0000313" key="1">
    <source>
        <dbReference type="EMBL" id="MDJ1115066.1"/>
    </source>
</evidence>
<organism evidence="1 2">
    <name type="scientific">Microbacterium dauci</name>
    <dbReference type="NCBI Taxonomy" id="3048008"/>
    <lineage>
        <taxon>Bacteria</taxon>
        <taxon>Bacillati</taxon>
        <taxon>Actinomycetota</taxon>
        <taxon>Actinomycetes</taxon>
        <taxon>Micrococcales</taxon>
        <taxon>Microbacteriaceae</taxon>
        <taxon>Microbacterium</taxon>
    </lineage>
</organism>
<dbReference type="InterPro" id="IPR032580">
    <property type="entry name" value="SatD"/>
</dbReference>
<dbReference type="EMBL" id="JASJND010000006">
    <property type="protein sequence ID" value="MDJ1115066.1"/>
    <property type="molecule type" value="Genomic_DNA"/>
</dbReference>
<keyword evidence="2" id="KW-1185">Reference proteome</keyword>
<gene>
    <name evidence="1" type="ORF">QNI14_11455</name>
</gene>
<reference evidence="1 2" key="1">
    <citation type="submission" date="2023-05" db="EMBL/GenBank/DDBJ databases">
        <title>Microbacterium dauci sp.nov., Isolated from Carrot Rhizosphere Soil.</title>
        <authorList>
            <person name="Xiao Z."/>
            <person name="Zheng J."/>
        </authorList>
    </citation>
    <scope>NUCLEOTIDE SEQUENCE [LARGE SCALE GENOMIC DNA]</scope>
    <source>
        <strain evidence="1 2">LX3-4</strain>
    </source>
</reference>
<dbReference type="Pfam" id="PF16264">
    <property type="entry name" value="SatD"/>
    <property type="match status" value="1"/>
</dbReference>
<comment type="caution">
    <text evidence="1">The sequence shown here is derived from an EMBL/GenBank/DDBJ whole genome shotgun (WGS) entry which is preliminary data.</text>
</comment>
<dbReference type="RefSeq" id="WP_283716727.1">
    <property type="nucleotide sequence ID" value="NZ_JASJND010000006.1"/>
</dbReference>
<dbReference type="Proteomes" id="UP001321481">
    <property type="component" value="Unassembled WGS sequence"/>
</dbReference>